<feature type="non-terminal residue" evidence="3">
    <location>
        <position position="115"/>
    </location>
</feature>
<dbReference type="Proteomes" id="UP000319836">
    <property type="component" value="Unassembled WGS sequence"/>
</dbReference>
<reference evidence="3 4" key="1">
    <citation type="journal article" date="2019" name="Nat. Microbiol.">
        <title>Mediterranean grassland soil C-N compound turnover is dependent on rainfall and depth, and is mediated by genomically divergent microorganisms.</title>
        <authorList>
            <person name="Diamond S."/>
            <person name="Andeer P.F."/>
            <person name="Li Z."/>
            <person name="Crits-Christoph A."/>
            <person name="Burstein D."/>
            <person name="Anantharaman K."/>
            <person name="Lane K.R."/>
            <person name="Thomas B.C."/>
            <person name="Pan C."/>
            <person name="Northen T.R."/>
            <person name="Banfield J.F."/>
        </authorList>
    </citation>
    <scope>NUCLEOTIDE SEQUENCE [LARGE SCALE GENOMIC DNA]</scope>
    <source>
        <strain evidence="3">WS_10</strain>
    </source>
</reference>
<dbReference type="InterPro" id="IPR009097">
    <property type="entry name" value="Cyclic_Pdiesterase"/>
</dbReference>
<dbReference type="InterPro" id="IPR014051">
    <property type="entry name" value="Phosphoesterase_HXTX"/>
</dbReference>
<dbReference type="EMBL" id="VBPA01000080">
    <property type="protein sequence ID" value="TMQ72064.1"/>
    <property type="molecule type" value="Genomic_DNA"/>
</dbReference>
<dbReference type="PANTHER" id="PTHR35561:SF1">
    <property type="entry name" value="RNA 2',3'-CYCLIC PHOSPHODIESTERASE"/>
    <property type="match status" value="1"/>
</dbReference>
<evidence type="ECO:0000256" key="1">
    <source>
        <dbReference type="ARBA" id="ARBA00022801"/>
    </source>
</evidence>
<dbReference type="GO" id="GO:0008664">
    <property type="term" value="F:RNA 2',3'-cyclic 3'-phosphodiesterase activity"/>
    <property type="evidence" value="ECO:0007669"/>
    <property type="project" value="InterPro"/>
</dbReference>
<proteinExistence type="predicted"/>
<comment type="caution">
    <text evidence="3">The sequence shown here is derived from an EMBL/GenBank/DDBJ whole genome shotgun (WGS) entry which is preliminary data.</text>
</comment>
<dbReference type="Gene3D" id="3.90.1140.10">
    <property type="entry name" value="Cyclic phosphodiesterase"/>
    <property type="match status" value="1"/>
</dbReference>
<keyword evidence="1" id="KW-0378">Hydrolase</keyword>
<feature type="domain" description="Phosphoesterase HXTX" evidence="2">
    <location>
        <begin position="33"/>
        <end position="101"/>
    </location>
</feature>
<evidence type="ECO:0000313" key="4">
    <source>
        <dbReference type="Proteomes" id="UP000319836"/>
    </source>
</evidence>
<dbReference type="NCBIfam" id="TIGR02258">
    <property type="entry name" value="2_5_ligase"/>
    <property type="match status" value="1"/>
</dbReference>
<accession>A0A538U840</accession>
<evidence type="ECO:0000313" key="3">
    <source>
        <dbReference type="EMBL" id="TMQ72064.1"/>
    </source>
</evidence>
<gene>
    <name evidence="3" type="primary">thpR</name>
    <name evidence="3" type="ORF">E6K80_03770</name>
</gene>
<organism evidence="3 4">
    <name type="scientific">Eiseniibacteriota bacterium</name>
    <dbReference type="NCBI Taxonomy" id="2212470"/>
    <lineage>
        <taxon>Bacteria</taxon>
        <taxon>Candidatus Eiseniibacteriota</taxon>
    </lineage>
</organism>
<dbReference type="AlphaFoldDB" id="A0A538U840"/>
<dbReference type="PANTHER" id="PTHR35561">
    <property type="entry name" value="RNA 2',3'-CYCLIC PHOSPHODIESTERASE"/>
    <property type="match status" value="1"/>
</dbReference>
<dbReference type="GO" id="GO:0004113">
    <property type="term" value="F:2',3'-cyclic-nucleotide 3'-phosphodiesterase activity"/>
    <property type="evidence" value="ECO:0007669"/>
    <property type="project" value="InterPro"/>
</dbReference>
<evidence type="ECO:0000259" key="2">
    <source>
        <dbReference type="Pfam" id="PF02834"/>
    </source>
</evidence>
<protein>
    <submittedName>
        <fullName evidence="3">RNA 2',3'-cyclic phosphodiesterase</fullName>
    </submittedName>
</protein>
<dbReference type="SUPFAM" id="SSF55144">
    <property type="entry name" value="LigT-like"/>
    <property type="match status" value="1"/>
</dbReference>
<sequence length="115" mass="12335">MTPPRGESERLRIFLAAFPPRATQAVAEGVIDRLRGPDDRVSWVKRDNLHYTLRFLGDLGESGAARAAEAAREAAAAQPAFDARLGELGAFPNPRKARVLWLGLAEGADALSALA</sequence>
<name>A0A538U840_UNCEI</name>
<dbReference type="InterPro" id="IPR004175">
    <property type="entry name" value="RNA_CPDase"/>
</dbReference>
<dbReference type="Pfam" id="PF02834">
    <property type="entry name" value="LigT_PEase"/>
    <property type="match status" value="1"/>
</dbReference>